<dbReference type="EMBL" id="JAIWYP010000008">
    <property type="protein sequence ID" value="KAH3790258.1"/>
    <property type="molecule type" value="Genomic_DNA"/>
</dbReference>
<feature type="compositionally biased region" description="Basic residues" evidence="1">
    <location>
        <begin position="9"/>
        <end position="18"/>
    </location>
</feature>
<reference evidence="2" key="1">
    <citation type="journal article" date="2019" name="bioRxiv">
        <title>The Genome of the Zebra Mussel, Dreissena polymorpha: A Resource for Invasive Species Research.</title>
        <authorList>
            <person name="McCartney M.A."/>
            <person name="Auch B."/>
            <person name="Kono T."/>
            <person name="Mallez S."/>
            <person name="Zhang Y."/>
            <person name="Obille A."/>
            <person name="Becker A."/>
            <person name="Abrahante J.E."/>
            <person name="Garbe J."/>
            <person name="Badalamenti J.P."/>
            <person name="Herman A."/>
            <person name="Mangelson H."/>
            <person name="Liachko I."/>
            <person name="Sullivan S."/>
            <person name="Sone E.D."/>
            <person name="Koren S."/>
            <person name="Silverstein K.A.T."/>
            <person name="Beckman K.B."/>
            <person name="Gohl D.M."/>
        </authorList>
    </citation>
    <scope>NUCLEOTIDE SEQUENCE</scope>
    <source>
        <strain evidence="2">Duluth1</strain>
        <tissue evidence="2">Whole animal</tissue>
    </source>
</reference>
<evidence type="ECO:0000313" key="2">
    <source>
        <dbReference type="EMBL" id="KAH3790258.1"/>
    </source>
</evidence>
<comment type="caution">
    <text evidence="2">The sequence shown here is derived from an EMBL/GenBank/DDBJ whole genome shotgun (WGS) entry which is preliminary data.</text>
</comment>
<reference evidence="2" key="2">
    <citation type="submission" date="2020-11" db="EMBL/GenBank/DDBJ databases">
        <authorList>
            <person name="McCartney M.A."/>
            <person name="Auch B."/>
            <person name="Kono T."/>
            <person name="Mallez S."/>
            <person name="Becker A."/>
            <person name="Gohl D.M."/>
            <person name="Silverstein K.A.T."/>
            <person name="Koren S."/>
            <person name="Bechman K.B."/>
            <person name="Herman A."/>
            <person name="Abrahante J.E."/>
            <person name="Garbe J."/>
        </authorList>
    </citation>
    <scope>NUCLEOTIDE SEQUENCE</scope>
    <source>
        <strain evidence="2">Duluth1</strain>
        <tissue evidence="2">Whole animal</tissue>
    </source>
</reference>
<name>A0A9D4F3D1_DREPO</name>
<accession>A0A9D4F3D1</accession>
<feature type="region of interest" description="Disordered" evidence="1">
    <location>
        <begin position="1"/>
        <end position="21"/>
    </location>
</feature>
<proteinExistence type="predicted"/>
<protein>
    <submittedName>
        <fullName evidence="2">Uncharacterized protein</fullName>
    </submittedName>
</protein>
<organism evidence="2 3">
    <name type="scientific">Dreissena polymorpha</name>
    <name type="common">Zebra mussel</name>
    <name type="synonym">Mytilus polymorpha</name>
    <dbReference type="NCBI Taxonomy" id="45954"/>
    <lineage>
        <taxon>Eukaryota</taxon>
        <taxon>Metazoa</taxon>
        <taxon>Spiralia</taxon>
        <taxon>Lophotrochozoa</taxon>
        <taxon>Mollusca</taxon>
        <taxon>Bivalvia</taxon>
        <taxon>Autobranchia</taxon>
        <taxon>Heteroconchia</taxon>
        <taxon>Euheterodonta</taxon>
        <taxon>Imparidentia</taxon>
        <taxon>Neoheterodontei</taxon>
        <taxon>Myida</taxon>
        <taxon>Dreissenoidea</taxon>
        <taxon>Dreissenidae</taxon>
        <taxon>Dreissena</taxon>
    </lineage>
</organism>
<dbReference type="AlphaFoldDB" id="A0A9D4F3D1"/>
<evidence type="ECO:0000256" key="1">
    <source>
        <dbReference type="SAM" id="MobiDB-lite"/>
    </source>
</evidence>
<evidence type="ECO:0000313" key="3">
    <source>
        <dbReference type="Proteomes" id="UP000828390"/>
    </source>
</evidence>
<sequence length="74" mass="8796">MATQWQRPFPHHHYKLPHSHPVPLKPVFVREHCPIKRIPSSPTTIRRDHMPHVRFPYHRHTKAHATPHPLTSIS</sequence>
<gene>
    <name evidence="2" type="ORF">DPMN_168455</name>
</gene>
<dbReference type="Proteomes" id="UP000828390">
    <property type="component" value="Unassembled WGS sequence"/>
</dbReference>
<keyword evidence="3" id="KW-1185">Reference proteome</keyword>